<protein>
    <submittedName>
        <fullName evidence="1">ATP phosphoribosyltransferase</fullName>
    </submittedName>
</protein>
<proteinExistence type="predicted"/>
<comment type="caution">
    <text evidence="1">The sequence shown here is derived from an EMBL/GenBank/DDBJ whole genome shotgun (WGS) entry which is preliminary data.</text>
</comment>
<accession>A0ACC9D0Q5</accession>
<keyword evidence="2" id="KW-1185">Reference proteome</keyword>
<name>A0ACC9D0Q5_9FIRM</name>
<gene>
    <name evidence="1" type="ORF">CGS49_04490</name>
</gene>
<sequence length="532" mass="57976">MEFSLEHLQPKERASFALRSLYETAGCRKYHMGRFEEYGLYQENRSFLSSEQVITFTDLDGRLLALKPDVTLSIAKTAQPAPGETLRYYYHENVYRPSAESHTFKEISQMGLEVIGKVGEAEVQQAVCLAAQSLDALGAEWVLEVSHMGYLFGLFDALGVPDAARAKLLEKLREKNAHELRAAALAAGLDDTAADTLCSVLNLSGSYAETLEKAAALSQNAAMGAAVAELTALAAPLAKAGGSIRLDMTLAGEMEYYNGLVFQGYLKALPRPLLKGGRYDLLLQKFTPGAGAIGFAVYLDELDRLSAPLPPVQKHSTDKVMLNVALPKGRLGDKVYNLLAGIGYGCPEDYNATRKLVVENPEAGIRYFLVKPSDVAIYVEHGAADVGIVGKDILTEAEADVYELLDTGLGKCRMCVAAPADYQDDPSRPVRVATKFVNIAKAYYASQGRDIDIIKLNGSIELAPILGLSDVIVDIVETGTTLRENGLKVVTEFMPISARFIANKASYQFKHAEMDTMLEKLRAELQNKEEAK</sequence>
<dbReference type="EMBL" id="NMTR01000012">
    <property type="protein sequence ID" value="PDX61663.1"/>
    <property type="molecule type" value="Genomic_DNA"/>
</dbReference>
<evidence type="ECO:0000313" key="1">
    <source>
        <dbReference type="EMBL" id="PDX61663.1"/>
    </source>
</evidence>
<keyword evidence="1" id="KW-0328">Glycosyltransferase</keyword>
<evidence type="ECO:0000313" key="2">
    <source>
        <dbReference type="Proteomes" id="UP000220959"/>
    </source>
</evidence>
<keyword evidence="1" id="KW-0808">Transferase</keyword>
<organism evidence="1 2">
    <name type="scientific">Faecalibacterium langellae</name>
    <dbReference type="NCBI Taxonomy" id="3435293"/>
    <lineage>
        <taxon>Bacteria</taxon>
        <taxon>Bacillati</taxon>
        <taxon>Bacillota</taxon>
        <taxon>Clostridia</taxon>
        <taxon>Eubacteriales</taxon>
        <taxon>Oscillospiraceae</taxon>
        <taxon>Faecalibacterium</taxon>
    </lineage>
</organism>
<reference evidence="1 2" key="1">
    <citation type="journal article" date="2017" name="Front. Microbiol.">
        <title>New Insights into the Diversity of the Genus Faecalibacterium.</title>
        <authorList>
            <person name="Benevides L."/>
            <person name="Burman S."/>
            <person name="Martin R."/>
            <person name="Robert V."/>
            <person name="Thomas M."/>
            <person name="Miquel S."/>
            <person name="Chain F."/>
            <person name="Sokol H."/>
            <person name="Bermudez-Humaran L.G."/>
            <person name="Morrison M."/>
            <person name="Langella P."/>
            <person name="Azevedo V.A."/>
            <person name="Chatel J.M."/>
            <person name="Soares S."/>
        </authorList>
    </citation>
    <scope>NUCLEOTIDE SEQUENCE [LARGE SCALE GENOMIC DNA]</scope>
    <source>
        <strain evidence="2">CNCM I-4541</strain>
    </source>
</reference>
<dbReference type="Proteomes" id="UP000220959">
    <property type="component" value="Unassembled WGS sequence"/>
</dbReference>